<accession>A0A4P7VS23</accession>
<dbReference type="RefSeq" id="WP_135472896.1">
    <property type="nucleotide sequence ID" value="NZ_CP039394.1"/>
</dbReference>
<gene>
    <name evidence="1" type="ORF">E7746_14675</name>
</gene>
<protein>
    <submittedName>
        <fullName evidence="1">Uncharacterized protein</fullName>
    </submittedName>
</protein>
<dbReference type="AlphaFoldDB" id="A0A4P7VS23"/>
<reference evidence="1 2" key="1">
    <citation type="submission" date="2019-02" db="EMBL/GenBank/DDBJ databases">
        <title>Isolation and identification of novel species under the genus Muribaculum.</title>
        <authorList>
            <person name="Miyake S."/>
            <person name="Ding Y."/>
            <person name="Low A."/>
            <person name="Soh M."/>
            <person name="Seedorf H."/>
        </authorList>
    </citation>
    <scope>NUCLEOTIDE SEQUENCE [LARGE SCALE GENOMIC DNA]</scope>
    <source>
        <strain evidence="1 2">TLL-A4</strain>
        <plasmid evidence="2">ptaa-4-1</plasmid>
    </source>
</reference>
<evidence type="ECO:0000313" key="2">
    <source>
        <dbReference type="Proteomes" id="UP000297031"/>
    </source>
</evidence>
<dbReference type="Proteomes" id="UP000297031">
    <property type="component" value="Plasmid pTAA-4-1"/>
</dbReference>
<name>A0A4P7VS23_9BACT</name>
<organism evidence="1 2">
    <name type="scientific">Muribaculum gordoncarteri</name>
    <dbReference type="NCBI Taxonomy" id="2530390"/>
    <lineage>
        <taxon>Bacteria</taxon>
        <taxon>Pseudomonadati</taxon>
        <taxon>Bacteroidota</taxon>
        <taxon>Bacteroidia</taxon>
        <taxon>Bacteroidales</taxon>
        <taxon>Muribaculaceae</taxon>
        <taxon>Muribaculum</taxon>
    </lineage>
</organism>
<dbReference type="OrthoDB" id="9952262at2"/>
<dbReference type="GeneID" id="82151206"/>
<geneLocation type="plasmid" evidence="2">
    <name>ptaa-4-1</name>
</geneLocation>
<keyword evidence="2" id="KW-1185">Reference proteome</keyword>
<keyword evidence="1" id="KW-0614">Plasmid</keyword>
<dbReference type="KEGG" id="mgod:E7746_14675"/>
<dbReference type="EMBL" id="CP039394">
    <property type="protein sequence ID" value="QCD37181.1"/>
    <property type="molecule type" value="Genomic_DNA"/>
</dbReference>
<evidence type="ECO:0000313" key="1">
    <source>
        <dbReference type="EMBL" id="QCD37181.1"/>
    </source>
</evidence>
<sequence length="95" mass="11300">MTFQIICLVINIALVLNQVRIARRNERTKAYLEHKMNQIREEYENLQSIHCEINKRGRAIHLKIRLDEIDIDVVKDPATRNYLAKRKLITTFNPN</sequence>
<proteinExistence type="predicted"/>